<sequence length="167" mass="19530">MGCIFRAYKLPLPLSKFVAEQLRLPPSDQKKSIPDFYSYSGMNYHDRWETHLTGRHLFLTHPEITKTAPLTFFNLFEPPLYITLPVNNSQSSFTLFNEKLLPLIHEKTVINNLCEVVVKIDKSEYPDDILECIFDFYEIPERIAKPIRQEYHASVTEDSNKTRCCDI</sequence>
<name>A0A378KAV2_9GAMM</name>
<organism evidence="1 2">
    <name type="scientific">Legionella busanensis</name>
    <dbReference type="NCBI Taxonomy" id="190655"/>
    <lineage>
        <taxon>Bacteria</taxon>
        <taxon>Pseudomonadati</taxon>
        <taxon>Pseudomonadota</taxon>
        <taxon>Gammaproteobacteria</taxon>
        <taxon>Legionellales</taxon>
        <taxon>Legionellaceae</taxon>
        <taxon>Legionella</taxon>
    </lineage>
</organism>
<evidence type="ECO:0000313" key="2">
    <source>
        <dbReference type="Proteomes" id="UP000254794"/>
    </source>
</evidence>
<gene>
    <name evidence="1" type="ORF">NCTC13316_03502</name>
</gene>
<protein>
    <submittedName>
        <fullName evidence="1">Uncharacterized protein</fullName>
    </submittedName>
</protein>
<dbReference type="AlphaFoldDB" id="A0A378KAV2"/>
<accession>A0A378KAV2</accession>
<dbReference type="Proteomes" id="UP000254794">
    <property type="component" value="Unassembled WGS sequence"/>
</dbReference>
<evidence type="ECO:0000313" key="1">
    <source>
        <dbReference type="EMBL" id="STX81629.1"/>
    </source>
</evidence>
<keyword evidence="2" id="KW-1185">Reference proteome</keyword>
<reference evidence="1 2" key="1">
    <citation type="submission" date="2018-06" db="EMBL/GenBank/DDBJ databases">
        <authorList>
            <consortium name="Pathogen Informatics"/>
            <person name="Doyle S."/>
        </authorList>
    </citation>
    <scope>NUCLEOTIDE SEQUENCE [LARGE SCALE GENOMIC DNA]</scope>
    <source>
        <strain evidence="1 2">NCTC13316</strain>
    </source>
</reference>
<dbReference type="EMBL" id="UGOD01000006">
    <property type="protein sequence ID" value="STX81629.1"/>
    <property type="molecule type" value="Genomic_DNA"/>
</dbReference>
<proteinExistence type="predicted"/>